<keyword evidence="2" id="KW-1185">Reference proteome</keyword>
<dbReference type="Proteomes" id="UP001221302">
    <property type="component" value="Unassembled WGS sequence"/>
</dbReference>
<dbReference type="InterPro" id="IPR025345">
    <property type="entry name" value="DUF4249"/>
</dbReference>
<protein>
    <submittedName>
        <fullName evidence="1">DUF4249 family protein</fullName>
    </submittedName>
</protein>
<sequence>MKRLTLILLSIIMFSCGESVVELEDTFEPKLVIEAFIFPNEKINNIKITRNFPLNTTPKPQDLIVTDAKVSITDLSTMKACSLTFNPKTLTYEYNANDFKIEFDREYQLKVEGNSYGKNIVVTATTKTPKKGFSIIKEKSVSGILSYRQKDENGLVKNLPLVFNISKGTSFYPVSIVALDASEQNFIYDNAYREVKKDDVIKDFDNYKYRQRLIFNVNSEGDVYEYDITWTTIWFYGKYRMVVYAADENYRQFSLTYKNVQEFDGNFHEPKVTLQGDGIGVFASMIADTVYFSIKR</sequence>
<dbReference type="PROSITE" id="PS51257">
    <property type="entry name" value="PROKAR_LIPOPROTEIN"/>
    <property type="match status" value="1"/>
</dbReference>
<dbReference type="RefSeq" id="WP_321536773.1">
    <property type="nucleotide sequence ID" value="NZ_JARGDL010000023.1"/>
</dbReference>
<proteinExistence type="predicted"/>
<evidence type="ECO:0000313" key="1">
    <source>
        <dbReference type="EMBL" id="MDF1613002.1"/>
    </source>
</evidence>
<dbReference type="EMBL" id="JARGDL010000023">
    <property type="protein sequence ID" value="MDF1613002.1"/>
    <property type="molecule type" value="Genomic_DNA"/>
</dbReference>
<comment type="caution">
    <text evidence="1">The sequence shown here is derived from an EMBL/GenBank/DDBJ whole genome shotgun (WGS) entry which is preliminary data.</text>
</comment>
<accession>A0AAE3P251</accession>
<reference evidence="1" key="1">
    <citation type="submission" date="2023-03" db="EMBL/GenBank/DDBJ databases">
        <title>Stygiobacter electus gen. nov., sp. nov., facultatively anaerobic thermotolerant bacterium of the class Ignavibacteria from a well of Yessentuki mineral water deposit.</title>
        <authorList>
            <person name="Podosokorskaya O.A."/>
            <person name="Elcheninov A.G."/>
            <person name="Petrova N.F."/>
            <person name="Zavarzina D.G."/>
            <person name="Kublanov I.V."/>
            <person name="Merkel A.Y."/>
        </authorList>
    </citation>
    <scope>NUCLEOTIDE SEQUENCE</scope>
    <source>
        <strain evidence="1">09-Me</strain>
    </source>
</reference>
<name>A0AAE3P251_9BACT</name>
<gene>
    <name evidence="1" type="ORF">P0M35_12625</name>
</gene>
<evidence type="ECO:0000313" key="2">
    <source>
        <dbReference type="Proteomes" id="UP001221302"/>
    </source>
</evidence>
<dbReference type="Pfam" id="PF14054">
    <property type="entry name" value="DUF4249"/>
    <property type="match status" value="1"/>
</dbReference>
<organism evidence="1 2">
    <name type="scientific">Stygiobacter electus</name>
    <dbReference type="NCBI Taxonomy" id="3032292"/>
    <lineage>
        <taxon>Bacteria</taxon>
        <taxon>Pseudomonadati</taxon>
        <taxon>Ignavibacteriota</taxon>
        <taxon>Ignavibacteria</taxon>
        <taxon>Ignavibacteriales</taxon>
        <taxon>Melioribacteraceae</taxon>
        <taxon>Stygiobacter</taxon>
    </lineage>
</organism>
<dbReference type="AlphaFoldDB" id="A0AAE3P251"/>